<dbReference type="RefSeq" id="WP_101286584.1">
    <property type="nucleotide sequence ID" value="NZ_CP024200.1"/>
</dbReference>
<dbReference type="SUPFAM" id="SSF54897">
    <property type="entry name" value="Protease propeptides/inhibitors"/>
    <property type="match status" value="1"/>
</dbReference>
<keyword evidence="6" id="KW-0106">Calcium</keyword>
<feature type="active site" description="Charge relay system" evidence="8">
    <location>
        <position position="268"/>
    </location>
</feature>
<dbReference type="Gene3D" id="3.40.50.200">
    <property type="entry name" value="Peptidase S8/S53 domain"/>
    <property type="match status" value="1"/>
</dbReference>
<reference evidence="10 11" key="1">
    <citation type="submission" date="2017-10" db="EMBL/GenBank/DDBJ databases">
        <title>Biodiversity and function of Thalassospira species in the particle-attached aromatic-hydrocarbon-degrading consortia from the surface seawater of the China South Sea.</title>
        <authorList>
            <person name="Dong C."/>
            <person name="Liu R."/>
            <person name="Shao Z."/>
        </authorList>
    </citation>
    <scope>NUCLEOTIDE SEQUENCE [LARGE SCALE GENOMIC DNA]</scope>
    <source>
        <strain evidence="10 11">CSC3H3</strain>
        <plasmid evidence="11">pcsc3h3</plasmid>
    </source>
</reference>
<proteinExistence type="predicted"/>
<dbReference type="CDD" id="cd04056">
    <property type="entry name" value="Peptidases_S53"/>
    <property type="match status" value="1"/>
</dbReference>
<dbReference type="InterPro" id="IPR030400">
    <property type="entry name" value="Sedolisin_dom"/>
</dbReference>
<sequence length="542" mass="57109">MTSIRLSGTAHPVFQQSPKALARAGDERVKFNIHLAPGSAKNITDAKLANLKNKGRRKTRATLQQNLHPSLDAIQQVTQWATTAGLQPINNAGIPGILSFEASVAAINASFGITLATVVVNGVACFGHGEDIHIPKELSDIIDFVSGLDTIPLAAPHLRHQPNHDQISEIATAMTQTAQNGTQTAQGDYPTSYDATTIAEMYDFPPKLDGTGQRIAIVELGGGYTQADIDAYFAKYNLKTPAITAIGVAGAENNPGQNSNNDSEVVLDIQIAGAVAPGAEFFVYFVPNYSYSFALALQTILGDKTNNPDIISISWGGSEETYPAKAREMTQKYCKLAAAHYVTVLSSSGDHGANNGGSAPTTNFPACIPEILGCGGTQIETKNNRIISEVVWDNLAFSWGGASGGGISSSFAVPTYQQNLPLPQSPNGQPGRGVPDVSANADPLTGYKYYRNGKWSFVGGTSAVVPLWAGLVARLNQGLGEPVGNINSELYKCAATGVGFSNIIEGNNGYYHAGPGWNACTGLGSPEGEKLYAYFHTQAGNA</sequence>
<evidence type="ECO:0000313" key="10">
    <source>
        <dbReference type="EMBL" id="AUG55577.1"/>
    </source>
</evidence>
<dbReference type="InterPro" id="IPR015366">
    <property type="entry name" value="S53_propep"/>
</dbReference>
<dbReference type="SMART" id="SM00944">
    <property type="entry name" value="Pro-kuma_activ"/>
    <property type="match status" value="1"/>
</dbReference>
<keyword evidence="4 8" id="KW-0378">Hydrolase</keyword>
<keyword evidence="3" id="KW-0479">Metal-binding</keyword>
<feature type="active site" description="Charge relay system" evidence="8">
    <location>
        <position position="264"/>
    </location>
</feature>
<accession>A0ABM6QG80</accession>
<geneLocation type="plasmid" evidence="11">
    <name>pcsc3h3</name>
</geneLocation>
<evidence type="ECO:0000256" key="3">
    <source>
        <dbReference type="ARBA" id="ARBA00022723"/>
    </source>
</evidence>
<dbReference type="PANTHER" id="PTHR14218:SF15">
    <property type="entry name" value="TRIPEPTIDYL-PEPTIDASE 1"/>
    <property type="match status" value="1"/>
</dbReference>
<dbReference type="InterPro" id="IPR036852">
    <property type="entry name" value="Peptidase_S8/S53_dom_sf"/>
</dbReference>
<keyword evidence="11" id="KW-1185">Reference proteome</keyword>
<evidence type="ECO:0000256" key="1">
    <source>
        <dbReference type="ARBA" id="ARBA00001913"/>
    </source>
</evidence>
<evidence type="ECO:0000256" key="2">
    <source>
        <dbReference type="ARBA" id="ARBA00022670"/>
    </source>
</evidence>
<evidence type="ECO:0000259" key="9">
    <source>
        <dbReference type="PROSITE" id="PS51695"/>
    </source>
</evidence>
<feature type="active site" description="Charge relay system" evidence="8">
    <location>
        <position position="462"/>
    </location>
</feature>
<keyword evidence="10" id="KW-0614">Plasmid</keyword>
<dbReference type="InterPro" id="IPR050819">
    <property type="entry name" value="Tripeptidyl-peptidase_I"/>
</dbReference>
<evidence type="ECO:0000256" key="8">
    <source>
        <dbReference type="PROSITE-ProRule" id="PRU01032"/>
    </source>
</evidence>
<evidence type="ECO:0000313" key="11">
    <source>
        <dbReference type="Proteomes" id="UP000233458"/>
    </source>
</evidence>
<comment type="cofactor">
    <cofactor evidence="1">
        <name>Ca(2+)</name>
        <dbReference type="ChEBI" id="CHEBI:29108"/>
    </cofactor>
</comment>
<keyword evidence="2 8" id="KW-0645">Protease</keyword>
<dbReference type="PANTHER" id="PTHR14218">
    <property type="entry name" value="PROTEASE S8 TRIPEPTIDYL PEPTIDASE I CLN2"/>
    <property type="match status" value="1"/>
</dbReference>
<keyword evidence="7" id="KW-0865">Zymogen</keyword>
<gene>
    <name evidence="10" type="ORF">CSC3H3_22225</name>
</gene>
<keyword evidence="5 8" id="KW-0720">Serine protease</keyword>
<evidence type="ECO:0000256" key="6">
    <source>
        <dbReference type="ARBA" id="ARBA00022837"/>
    </source>
</evidence>
<evidence type="ECO:0000256" key="4">
    <source>
        <dbReference type="ARBA" id="ARBA00022801"/>
    </source>
</evidence>
<evidence type="ECO:0000256" key="7">
    <source>
        <dbReference type="ARBA" id="ARBA00023145"/>
    </source>
</evidence>
<feature type="domain" description="Peptidase S53" evidence="9">
    <location>
        <begin position="192"/>
        <end position="538"/>
    </location>
</feature>
<organism evidence="10 11">
    <name type="scientific">Thalassospira marina</name>
    <dbReference type="NCBI Taxonomy" id="2048283"/>
    <lineage>
        <taxon>Bacteria</taxon>
        <taxon>Pseudomonadati</taxon>
        <taxon>Pseudomonadota</taxon>
        <taxon>Alphaproteobacteria</taxon>
        <taxon>Rhodospirillales</taxon>
        <taxon>Thalassospiraceae</taxon>
        <taxon>Thalassospira</taxon>
    </lineage>
</organism>
<dbReference type="PROSITE" id="PS51695">
    <property type="entry name" value="SEDOLISIN"/>
    <property type="match status" value="1"/>
</dbReference>
<comment type="caution">
    <text evidence="8">Lacks conserved residue(s) required for the propagation of feature annotation.</text>
</comment>
<dbReference type="Pfam" id="PF09286">
    <property type="entry name" value="Pro-kuma_activ"/>
    <property type="match status" value="1"/>
</dbReference>
<dbReference type="EMBL" id="CP024200">
    <property type="protein sequence ID" value="AUG55577.1"/>
    <property type="molecule type" value="Genomic_DNA"/>
</dbReference>
<dbReference type="SUPFAM" id="SSF52743">
    <property type="entry name" value="Subtilisin-like"/>
    <property type="match status" value="1"/>
</dbReference>
<dbReference type="Proteomes" id="UP000233458">
    <property type="component" value="Plasmid pCSC3H3"/>
</dbReference>
<evidence type="ECO:0000256" key="5">
    <source>
        <dbReference type="ARBA" id="ARBA00022825"/>
    </source>
</evidence>
<name>A0ABM6QG80_9PROT</name>
<protein>
    <submittedName>
        <fullName evidence="10">Peptidase S53</fullName>
    </submittedName>
</protein>